<dbReference type="NCBIfam" id="TIGR01668">
    <property type="entry name" value="YqeG_hyp_ppase"/>
    <property type="match status" value="1"/>
</dbReference>
<dbReference type="RefSeq" id="WP_045749553.1">
    <property type="nucleotide sequence ID" value="NZ_FUZK01000001.1"/>
</dbReference>
<dbReference type="AlphaFoldDB" id="A0A061ACF7"/>
<dbReference type="InterPro" id="IPR010021">
    <property type="entry name" value="PGPP1/Gep4"/>
</dbReference>
<evidence type="ECO:0000256" key="2">
    <source>
        <dbReference type="ARBA" id="ARBA00022842"/>
    </source>
</evidence>
<dbReference type="KEGG" id="aoc:Aocu_10260"/>
<keyword evidence="4" id="KW-1185">Reference proteome</keyword>
<dbReference type="FunCoup" id="A0A061ACF7">
    <property type="interactions" value="104"/>
</dbReference>
<dbReference type="STRING" id="35623.Aocu_10260"/>
<dbReference type="GO" id="GO:0008962">
    <property type="term" value="F:phosphatidylglycerophosphatase activity"/>
    <property type="evidence" value="ECO:0007669"/>
    <property type="project" value="InterPro"/>
</dbReference>
<dbReference type="Pfam" id="PF13242">
    <property type="entry name" value="Hydrolase_like"/>
    <property type="match status" value="1"/>
</dbReference>
<reference evidence="4" key="1">
    <citation type="submission" date="2014-05" db="EMBL/GenBank/DDBJ databases">
        <authorList>
            <person name="Kube M."/>
        </authorList>
    </citation>
    <scope>NUCLEOTIDE SEQUENCE [LARGE SCALE GENOMIC DNA]</scope>
</reference>
<dbReference type="InParanoid" id="A0A061ACF7"/>
<dbReference type="HOGENOM" id="CLU_056221_4_0_14"/>
<keyword evidence="2" id="KW-0460">Magnesium</keyword>
<proteinExistence type="predicted"/>
<dbReference type="Proteomes" id="UP000032434">
    <property type="component" value="Chromosome 1"/>
</dbReference>
<keyword evidence="1" id="KW-0378">Hydrolase</keyword>
<evidence type="ECO:0000256" key="1">
    <source>
        <dbReference type="ARBA" id="ARBA00022801"/>
    </source>
</evidence>
<dbReference type="PANTHER" id="PTHR46470">
    <property type="entry name" value="N-ACYLNEURAMINATE-9-PHOSPHATASE"/>
    <property type="match status" value="1"/>
</dbReference>
<accession>A0A061ACF7</accession>
<dbReference type="PATRIC" id="fig|35623.3.peg.1026"/>
<dbReference type="InterPro" id="IPR036412">
    <property type="entry name" value="HAD-like_sf"/>
</dbReference>
<sequence>MALYKKIIPEIYVDSVKDIPYKSLKVQGIKALLFDLDNTLIDYEQTKLDTDTSNFLIELEKDFLVIIISNSYEKRVYGAVGNQFSHISFAKKPLKFGFKKALKKLMLEPKEVAIIGDQLMTDIFGGNRMGFYPILVNPIKQKTDKLPTRINRIIEKFFIRKVKRNDPNKYDEVLKKYAEKY</sequence>
<organism evidence="3 4">
    <name type="scientific">Acholeplasma oculi</name>
    <dbReference type="NCBI Taxonomy" id="35623"/>
    <lineage>
        <taxon>Bacteria</taxon>
        <taxon>Bacillati</taxon>
        <taxon>Mycoplasmatota</taxon>
        <taxon>Mollicutes</taxon>
        <taxon>Acholeplasmatales</taxon>
        <taxon>Acholeplasmataceae</taxon>
        <taxon>Acholeplasma</taxon>
    </lineage>
</organism>
<dbReference type="Gene3D" id="3.40.50.1000">
    <property type="entry name" value="HAD superfamily/HAD-like"/>
    <property type="match status" value="1"/>
</dbReference>
<dbReference type="OrthoDB" id="9787572at2"/>
<name>A0A061ACF7_9MOLU</name>
<dbReference type="InterPro" id="IPR051400">
    <property type="entry name" value="HAD-like_hydrolase"/>
</dbReference>
<dbReference type="Pfam" id="PF09419">
    <property type="entry name" value="PGP_phosphatase"/>
    <property type="match status" value="1"/>
</dbReference>
<dbReference type="InterPro" id="IPR023214">
    <property type="entry name" value="HAD_sf"/>
</dbReference>
<protein>
    <submittedName>
        <fullName evidence="3">HAD phosphatase, family IIIA</fullName>
    </submittedName>
</protein>
<dbReference type="InterPro" id="IPR027706">
    <property type="entry name" value="PGP_Pase"/>
</dbReference>
<evidence type="ECO:0000313" key="3">
    <source>
        <dbReference type="EMBL" id="CDR31099.1"/>
    </source>
</evidence>
<evidence type="ECO:0000313" key="4">
    <source>
        <dbReference type="Proteomes" id="UP000032434"/>
    </source>
</evidence>
<gene>
    <name evidence="3" type="primary">yqeG</name>
    <name evidence="3" type="ORF">Aocu_10260</name>
</gene>
<dbReference type="SUPFAM" id="SSF56784">
    <property type="entry name" value="HAD-like"/>
    <property type="match status" value="1"/>
</dbReference>
<dbReference type="EMBL" id="LK028559">
    <property type="protein sequence ID" value="CDR31099.1"/>
    <property type="molecule type" value="Genomic_DNA"/>
</dbReference>